<organism evidence="12 13">
    <name type="scientific">Kurthia gibsonii</name>
    <dbReference type="NCBI Taxonomy" id="33946"/>
    <lineage>
        <taxon>Bacteria</taxon>
        <taxon>Bacillati</taxon>
        <taxon>Bacillota</taxon>
        <taxon>Bacilli</taxon>
        <taxon>Bacillales</taxon>
        <taxon>Caryophanaceae</taxon>
        <taxon>Kurthia</taxon>
    </lineage>
</organism>
<evidence type="ECO:0000256" key="9">
    <source>
        <dbReference type="NCBIfam" id="TIGR00187"/>
    </source>
</evidence>
<dbReference type="Proteomes" id="UP001398420">
    <property type="component" value="Unassembled WGS sequence"/>
</dbReference>
<comment type="caution">
    <text evidence="12">The sequence shown here is derived from an EMBL/GenBank/DDBJ whole genome shotgun (WGS) entry which is preliminary data.</text>
</comment>
<evidence type="ECO:0000256" key="4">
    <source>
        <dbReference type="ARBA" id="ARBA00012827"/>
    </source>
</evidence>
<evidence type="ECO:0000313" key="13">
    <source>
        <dbReference type="Proteomes" id="UP001398420"/>
    </source>
</evidence>
<evidence type="ECO:0000256" key="3">
    <source>
        <dbReference type="ARBA" id="ARBA00004887"/>
    </source>
</evidence>
<dbReference type="NCBIfam" id="NF006767">
    <property type="entry name" value="PRK09289.1"/>
    <property type="match status" value="1"/>
</dbReference>
<gene>
    <name evidence="12" type="primary">ribE</name>
    <name evidence="12" type="ORF">AAF454_10055</name>
</gene>
<evidence type="ECO:0000256" key="5">
    <source>
        <dbReference type="ARBA" id="ARBA00013950"/>
    </source>
</evidence>
<evidence type="ECO:0000256" key="10">
    <source>
        <dbReference type="PROSITE-ProRule" id="PRU00524"/>
    </source>
</evidence>
<dbReference type="PROSITE" id="PS51177">
    <property type="entry name" value="LUMAZINE_BIND"/>
    <property type="match status" value="2"/>
</dbReference>
<evidence type="ECO:0000259" key="11">
    <source>
        <dbReference type="PROSITE" id="PS51177"/>
    </source>
</evidence>
<dbReference type="Pfam" id="PF00677">
    <property type="entry name" value="Lum_binding"/>
    <property type="match status" value="2"/>
</dbReference>
<dbReference type="EC" id="2.5.1.9" evidence="4 9"/>
<dbReference type="InterPro" id="IPR023366">
    <property type="entry name" value="ATP_synth_asu-like_sf"/>
</dbReference>
<dbReference type="SUPFAM" id="SSF63380">
    <property type="entry name" value="Riboflavin synthase domain-like"/>
    <property type="match status" value="2"/>
</dbReference>
<feature type="domain" description="Lumazine-binding" evidence="11">
    <location>
        <begin position="100"/>
        <end position="196"/>
    </location>
</feature>
<proteinExistence type="predicted"/>
<dbReference type="GO" id="GO:0004746">
    <property type="term" value="F:riboflavin synthase activity"/>
    <property type="evidence" value="ECO:0007669"/>
    <property type="project" value="UniProtKB-EC"/>
</dbReference>
<keyword evidence="7 12" id="KW-0808">Transferase</keyword>
<evidence type="ECO:0000256" key="6">
    <source>
        <dbReference type="ARBA" id="ARBA00022619"/>
    </source>
</evidence>
<name>A0ABU9LMR4_9BACL</name>
<dbReference type="PIRSF" id="PIRSF000498">
    <property type="entry name" value="Riboflavin_syn_A"/>
    <property type="match status" value="1"/>
</dbReference>
<dbReference type="EMBL" id="JBCEWA010000007">
    <property type="protein sequence ID" value="MEL5988739.1"/>
    <property type="molecule type" value="Genomic_DNA"/>
</dbReference>
<accession>A0ABU9LMR4</accession>
<feature type="repeat" description="Lumazine-binding" evidence="10">
    <location>
        <begin position="100"/>
        <end position="196"/>
    </location>
</feature>
<dbReference type="InterPro" id="IPR001783">
    <property type="entry name" value="Lumazine-bd"/>
</dbReference>
<dbReference type="RefSeq" id="WP_240626022.1">
    <property type="nucleotide sequence ID" value="NZ_CP147847.1"/>
</dbReference>
<comment type="catalytic activity">
    <reaction evidence="1">
        <text>2 6,7-dimethyl-8-(1-D-ribityl)lumazine + H(+) = 5-amino-6-(D-ribitylamino)uracil + riboflavin</text>
        <dbReference type="Rhea" id="RHEA:20772"/>
        <dbReference type="ChEBI" id="CHEBI:15378"/>
        <dbReference type="ChEBI" id="CHEBI:15934"/>
        <dbReference type="ChEBI" id="CHEBI:57986"/>
        <dbReference type="ChEBI" id="CHEBI:58201"/>
        <dbReference type="EC" id="2.5.1.9"/>
    </reaction>
</comment>
<dbReference type="NCBIfam" id="TIGR00187">
    <property type="entry name" value="ribE"/>
    <property type="match status" value="1"/>
</dbReference>
<keyword evidence="6" id="KW-0686">Riboflavin biosynthesis</keyword>
<keyword evidence="8" id="KW-0677">Repeat</keyword>
<evidence type="ECO:0000256" key="1">
    <source>
        <dbReference type="ARBA" id="ARBA00000968"/>
    </source>
</evidence>
<dbReference type="PANTHER" id="PTHR21098">
    <property type="entry name" value="RIBOFLAVIN SYNTHASE ALPHA CHAIN"/>
    <property type="match status" value="1"/>
</dbReference>
<dbReference type="InterPro" id="IPR017938">
    <property type="entry name" value="Riboflavin_synthase-like_b-brl"/>
</dbReference>
<dbReference type="PANTHER" id="PTHR21098:SF12">
    <property type="entry name" value="RIBOFLAVIN SYNTHASE"/>
    <property type="match status" value="1"/>
</dbReference>
<reference evidence="12 13" key="1">
    <citation type="submission" date="2024-04" db="EMBL/GenBank/DDBJ databases">
        <authorList>
            <person name="Wu Y.S."/>
            <person name="Zhang L."/>
        </authorList>
    </citation>
    <scope>NUCLEOTIDE SEQUENCE [LARGE SCALE GENOMIC DNA]</scope>
    <source>
        <strain evidence="12 13">KG-01</strain>
    </source>
</reference>
<dbReference type="InterPro" id="IPR026017">
    <property type="entry name" value="Lumazine-bd_dom"/>
</dbReference>
<evidence type="ECO:0000256" key="2">
    <source>
        <dbReference type="ARBA" id="ARBA00002803"/>
    </source>
</evidence>
<comment type="pathway">
    <text evidence="3">Cofactor biosynthesis; riboflavin biosynthesis; riboflavin from 2-hydroxy-3-oxobutyl phosphate and 5-amino-6-(D-ribitylamino)uracil: step 2/2.</text>
</comment>
<feature type="domain" description="Lumazine-binding" evidence="11">
    <location>
        <begin position="4"/>
        <end position="99"/>
    </location>
</feature>
<keyword evidence="13" id="KW-1185">Reference proteome</keyword>
<feature type="repeat" description="Lumazine-binding" evidence="10">
    <location>
        <begin position="4"/>
        <end position="99"/>
    </location>
</feature>
<dbReference type="Gene3D" id="2.40.30.20">
    <property type="match status" value="2"/>
</dbReference>
<evidence type="ECO:0000256" key="8">
    <source>
        <dbReference type="ARBA" id="ARBA00022737"/>
    </source>
</evidence>
<protein>
    <recommendedName>
        <fullName evidence="5 9">Riboflavin synthase</fullName>
        <ecNumber evidence="4 9">2.5.1.9</ecNumber>
    </recommendedName>
</protein>
<evidence type="ECO:0000313" key="12">
    <source>
        <dbReference type="EMBL" id="MEL5988739.1"/>
    </source>
</evidence>
<evidence type="ECO:0000256" key="7">
    <source>
        <dbReference type="ARBA" id="ARBA00022679"/>
    </source>
</evidence>
<sequence>MVRIFTGIVEEVATIQSIRQANENMVLQIQAEKILQDAKLGDSIAVNGVCLTIEKLEQYAFHATVMKETFHTTTLHRLQLREKVNVERALQLQGRLGGHIVTGHVETVGKIQRILKTSNEIRLTIETEPKFIKQMVPRGSVTLDGISLTIFALNARTFEVSLIPHTYETTILHMKKVRDVVNIETDYIGKYVQSQMATILTEDFLRKNGF</sequence>
<dbReference type="CDD" id="cd00402">
    <property type="entry name" value="Riboflavin_synthase_like"/>
    <property type="match status" value="1"/>
</dbReference>
<comment type="function">
    <text evidence="2">Catalyzes the dismutation of two molecules of 6,7-dimethyl-8-ribityllumazine, resulting in the formation of riboflavin and 5-amino-6-(D-ribitylamino)uracil.</text>
</comment>